<sequence>MKQQLSSINDSALQQELQSKIHHVDNLHNTKAIVRCASNMIGDKETTQERRNPREDAGSSPPSSSSSGSPPSSSSDANDNSSSQRPTPPSSGNGTPPGTIAKQSVPEVYPQVLALSIAARPLFPGFYKPVVVRNPQVVAITSVFTAQGSEEKEEGLTAGLYPHRRIKIAELFKACAQAKVETVEADEPQIMTPPPSATTEVPKPTNLPQTSFLHNHAITIANVENIYTQPYNKDNQYIRGFMSDIVSVFQDMA</sequence>
<comment type="caution">
    <text evidence="2">The sequence shown here is derived from an EMBL/GenBank/DDBJ whole genome shotgun (WGS) entry which is preliminary data.</text>
</comment>
<reference evidence="2 3" key="1">
    <citation type="submission" date="2024-01" db="EMBL/GenBank/DDBJ databases">
        <title>A draft genome for a cacao thread blight-causing isolate of Paramarasmius palmivorus.</title>
        <authorList>
            <person name="Baruah I.K."/>
            <person name="Bukari Y."/>
            <person name="Amoako-Attah I."/>
            <person name="Meinhardt L.W."/>
            <person name="Bailey B.A."/>
            <person name="Cohen S.P."/>
        </authorList>
    </citation>
    <scope>NUCLEOTIDE SEQUENCE [LARGE SCALE GENOMIC DNA]</scope>
    <source>
        <strain evidence="2 3">GH-12</strain>
    </source>
</reference>
<feature type="compositionally biased region" description="Low complexity" evidence="1">
    <location>
        <begin position="58"/>
        <end position="83"/>
    </location>
</feature>
<feature type="compositionally biased region" description="Basic and acidic residues" evidence="1">
    <location>
        <begin position="42"/>
        <end position="57"/>
    </location>
</feature>
<gene>
    <name evidence="2" type="primary">PIM1_1</name>
    <name evidence="2" type="ORF">VNI00_004008</name>
</gene>
<dbReference type="Proteomes" id="UP001383192">
    <property type="component" value="Unassembled WGS sequence"/>
</dbReference>
<name>A0AAW0DKU4_9AGAR</name>
<evidence type="ECO:0000313" key="2">
    <source>
        <dbReference type="EMBL" id="KAK7053382.1"/>
    </source>
</evidence>
<protein>
    <submittedName>
        <fullName evidence="2">ATP-dependent Lon protease pim1</fullName>
        <ecNumber evidence="2">3.4.21.53</ecNumber>
    </submittedName>
</protein>
<keyword evidence="2" id="KW-0378">Hydrolase</keyword>
<feature type="region of interest" description="Disordered" evidence="1">
    <location>
        <begin position="38"/>
        <end position="102"/>
    </location>
</feature>
<feature type="compositionally biased region" description="Low complexity" evidence="1">
    <location>
        <begin position="90"/>
        <end position="99"/>
    </location>
</feature>
<dbReference type="EMBL" id="JAYKXP010000010">
    <property type="protein sequence ID" value="KAK7053382.1"/>
    <property type="molecule type" value="Genomic_DNA"/>
</dbReference>
<keyword evidence="3" id="KW-1185">Reference proteome</keyword>
<dbReference type="AlphaFoldDB" id="A0AAW0DKU4"/>
<evidence type="ECO:0000313" key="3">
    <source>
        <dbReference type="Proteomes" id="UP001383192"/>
    </source>
</evidence>
<accession>A0AAW0DKU4</accession>
<organism evidence="2 3">
    <name type="scientific">Paramarasmius palmivorus</name>
    <dbReference type="NCBI Taxonomy" id="297713"/>
    <lineage>
        <taxon>Eukaryota</taxon>
        <taxon>Fungi</taxon>
        <taxon>Dikarya</taxon>
        <taxon>Basidiomycota</taxon>
        <taxon>Agaricomycotina</taxon>
        <taxon>Agaricomycetes</taxon>
        <taxon>Agaricomycetidae</taxon>
        <taxon>Agaricales</taxon>
        <taxon>Marasmiineae</taxon>
        <taxon>Marasmiaceae</taxon>
        <taxon>Paramarasmius</taxon>
    </lineage>
</organism>
<dbReference type="EC" id="3.4.21.53" evidence="2"/>
<keyword evidence="2" id="KW-0645">Protease</keyword>
<dbReference type="GO" id="GO:0006508">
    <property type="term" value="P:proteolysis"/>
    <property type="evidence" value="ECO:0007669"/>
    <property type="project" value="UniProtKB-KW"/>
</dbReference>
<evidence type="ECO:0000256" key="1">
    <source>
        <dbReference type="SAM" id="MobiDB-lite"/>
    </source>
</evidence>
<dbReference type="GO" id="GO:0004252">
    <property type="term" value="F:serine-type endopeptidase activity"/>
    <property type="evidence" value="ECO:0007669"/>
    <property type="project" value="UniProtKB-EC"/>
</dbReference>
<proteinExistence type="predicted"/>